<name>A0A915IYX7_ROMCU</name>
<reference evidence="3" key="1">
    <citation type="submission" date="2022-11" db="UniProtKB">
        <authorList>
            <consortium name="WormBaseParasite"/>
        </authorList>
    </citation>
    <scope>IDENTIFICATION</scope>
</reference>
<feature type="chain" id="PRO_5037525253" evidence="1">
    <location>
        <begin position="25"/>
        <end position="107"/>
    </location>
</feature>
<organism evidence="2 3">
    <name type="scientific">Romanomermis culicivorax</name>
    <name type="common">Nematode worm</name>
    <dbReference type="NCBI Taxonomy" id="13658"/>
    <lineage>
        <taxon>Eukaryota</taxon>
        <taxon>Metazoa</taxon>
        <taxon>Ecdysozoa</taxon>
        <taxon>Nematoda</taxon>
        <taxon>Enoplea</taxon>
        <taxon>Dorylaimia</taxon>
        <taxon>Mermithida</taxon>
        <taxon>Mermithoidea</taxon>
        <taxon>Mermithidae</taxon>
        <taxon>Romanomermis</taxon>
    </lineage>
</organism>
<dbReference type="WBParaSite" id="nRc.2.0.1.t19411-RA">
    <property type="protein sequence ID" value="nRc.2.0.1.t19411-RA"/>
    <property type="gene ID" value="nRc.2.0.1.g19411"/>
</dbReference>
<keyword evidence="1" id="KW-0732">Signal</keyword>
<evidence type="ECO:0000256" key="1">
    <source>
        <dbReference type="SAM" id="SignalP"/>
    </source>
</evidence>
<protein>
    <submittedName>
        <fullName evidence="3">Uncharacterized protein</fullName>
    </submittedName>
</protein>
<dbReference type="Proteomes" id="UP000887565">
    <property type="component" value="Unplaced"/>
</dbReference>
<proteinExistence type="predicted"/>
<evidence type="ECO:0000313" key="3">
    <source>
        <dbReference type="WBParaSite" id="nRc.2.0.1.t19411-RA"/>
    </source>
</evidence>
<evidence type="ECO:0000313" key="2">
    <source>
        <dbReference type="Proteomes" id="UP000887565"/>
    </source>
</evidence>
<feature type="signal peptide" evidence="1">
    <location>
        <begin position="1"/>
        <end position="24"/>
    </location>
</feature>
<dbReference type="AlphaFoldDB" id="A0A915IYX7"/>
<accession>A0A915IYX7</accession>
<sequence>MVSTKSFFFFLLVLLIFSPRIVEADKEPCIETKMPCPLGGRTSGSSRTFYNSFCKGRCNVVAGYPNGQCVRTKGRCSEKKAFCECYFESKDHPNLYKYVPLTSDFTL</sequence>
<keyword evidence="2" id="KW-1185">Reference proteome</keyword>